<dbReference type="Gene3D" id="3.40.30.120">
    <property type="match status" value="1"/>
</dbReference>
<gene>
    <name evidence="5" type="ORF">Cba03nite_66040</name>
</gene>
<dbReference type="Pfam" id="PF21274">
    <property type="entry name" value="Rng_hyd_C"/>
    <property type="match status" value="1"/>
</dbReference>
<evidence type="ECO:0000256" key="1">
    <source>
        <dbReference type="ARBA" id="ARBA00001974"/>
    </source>
</evidence>
<dbReference type="Pfam" id="PF01494">
    <property type="entry name" value="FAD_binding_3"/>
    <property type="match status" value="1"/>
</dbReference>
<dbReference type="InterPro" id="IPR050641">
    <property type="entry name" value="RIFMO-like"/>
</dbReference>
<dbReference type="InterPro" id="IPR036188">
    <property type="entry name" value="FAD/NAD-bd_sf"/>
</dbReference>
<dbReference type="SUPFAM" id="SSF51905">
    <property type="entry name" value="FAD/NAD(P)-binding domain"/>
    <property type="match status" value="1"/>
</dbReference>
<comment type="cofactor">
    <cofactor evidence="1">
        <name>FAD</name>
        <dbReference type="ChEBI" id="CHEBI:57692"/>
    </cofactor>
</comment>
<keyword evidence="6" id="KW-1185">Reference proteome</keyword>
<dbReference type="InterPro" id="IPR002938">
    <property type="entry name" value="FAD-bd"/>
</dbReference>
<reference evidence="5 6" key="1">
    <citation type="submission" date="2021-01" db="EMBL/GenBank/DDBJ databases">
        <title>Whole genome shotgun sequence of Catellatospora bangladeshensis NBRC 107357.</title>
        <authorList>
            <person name="Komaki H."/>
            <person name="Tamura T."/>
        </authorList>
    </citation>
    <scope>NUCLEOTIDE SEQUENCE [LARGE SCALE GENOMIC DNA]</scope>
    <source>
        <strain evidence="5 6">NBRC 107357</strain>
    </source>
</reference>
<dbReference type="PRINTS" id="PR00420">
    <property type="entry name" value="RNGMNOXGNASE"/>
</dbReference>
<dbReference type="AlphaFoldDB" id="A0A8J3NL86"/>
<dbReference type="PANTHER" id="PTHR43004">
    <property type="entry name" value="TRK SYSTEM POTASSIUM UPTAKE PROTEIN"/>
    <property type="match status" value="1"/>
</dbReference>
<keyword evidence="3" id="KW-0274">FAD</keyword>
<organism evidence="5 6">
    <name type="scientific">Catellatospora bangladeshensis</name>
    <dbReference type="NCBI Taxonomy" id="310355"/>
    <lineage>
        <taxon>Bacteria</taxon>
        <taxon>Bacillati</taxon>
        <taxon>Actinomycetota</taxon>
        <taxon>Actinomycetes</taxon>
        <taxon>Micromonosporales</taxon>
        <taxon>Micromonosporaceae</taxon>
        <taxon>Catellatospora</taxon>
    </lineage>
</organism>
<dbReference type="GO" id="GO:0016709">
    <property type="term" value="F:oxidoreductase activity, acting on paired donors, with incorporation or reduction of molecular oxygen, NAD(P)H as one donor, and incorporation of one atom of oxygen"/>
    <property type="evidence" value="ECO:0007669"/>
    <property type="project" value="UniProtKB-ARBA"/>
</dbReference>
<dbReference type="Proteomes" id="UP000601223">
    <property type="component" value="Unassembled WGS sequence"/>
</dbReference>
<sequence length="528" mass="56234">MHDVDVVVAGGGPTGLLLAAELRLAGVDVLVLEQRAEPDPVPRANGLVGQVVEVMYHRGLYRALARHDRGPAAALRRRLTGAYGSRPRPIRAFSYAGFRLDLRRVRPNPLQVLAVPQLHMEHVFARHASGLGADIRRGHTLTGLAQDTAGVTVDVTGPDGSYRIRARYLVGCDGSHSTVRKAAGIGFPGETSRDLVIRMAHVVLPRSARTAGGALRAGGAVYRPYQLHRTPRGAFTLASFIPGVHVVSTHEWDAAVPSGDSPVTLAEVRESLWRVAGADIPVLAPPEGRPWILRRLTGRNSRVAEPYRAGRVFVAGDAAHVFAGFGGSNLNLGLQDAVNLAWELAAVLRGDVPPALLDTYQAERAPLARRALARTAEQAALMAPGAEVTARREALAVRLREPEFRREIAAGLAGADTAYDLGGGHPLVGRLVPDLRLVVGGRRTRLAALLRDARPLLLDLTGEAAAPHAGAAAPWRDRVTVVAARSHDRNAPPALLIRPDGYVAWAASAPGDPAGLPEALTRWFGAPR</sequence>
<dbReference type="RefSeq" id="WP_203754849.1">
    <property type="nucleotide sequence ID" value="NZ_BONF01000045.1"/>
</dbReference>
<dbReference type="PANTHER" id="PTHR43004:SF19">
    <property type="entry name" value="BINDING MONOOXYGENASE, PUTATIVE (JCVI)-RELATED"/>
    <property type="match status" value="1"/>
</dbReference>
<protein>
    <submittedName>
        <fullName evidence="5">FAD-dependent oxidoreductase</fullName>
    </submittedName>
</protein>
<accession>A0A8J3NL86</accession>
<dbReference type="EMBL" id="BONF01000045">
    <property type="protein sequence ID" value="GIF85255.1"/>
    <property type="molecule type" value="Genomic_DNA"/>
</dbReference>
<dbReference type="Gene3D" id="3.50.50.60">
    <property type="entry name" value="FAD/NAD(P)-binding domain"/>
    <property type="match status" value="2"/>
</dbReference>
<evidence type="ECO:0000256" key="3">
    <source>
        <dbReference type="ARBA" id="ARBA00022827"/>
    </source>
</evidence>
<dbReference type="GO" id="GO:0071949">
    <property type="term" value="F:FAD binding"/>
    <property type="evidence" value="ECO:0007669"/>
    <property type="project" value="InterPro"/>
</dbReference>
<evidence type="ECO:0000256" key="2">
    <source>
        <dbReference type="ARBA" id="ARBA00022630"/>
    </source>
</evidence>
<name>A0A8J3NL86_9ACTN</name>
<evidence type="ECO:0000259" key="4">
    <source>
        <dbReference type="Pfam" id="PF01494"/>
    </source>
</evidence>
<evidence type="ECO:0000313" key="6">
    <source>
        <dbReference type="Proteomes" id="UP000601223"/>
    </source>
</evidence>
<comment type="caution">
    <text evidence="5">The sequence shown here is derived from an EMBL/GenBank/DDBJ whole genome shotgun (WGS) entry which is preliminary data.</text>
</comment>
<feature type="domain" description="FAD-binding" evidence="4">
    <location>
        <begin position="3"/>
        <end position="374"/>
    </location>
</feature>
<evidence type="ECO:0000313" key="5">
    <source>
        <dbReference type="EMBL" id="GIF85255.1"/>
    </source>
</evidence>
<proteinExistence type="predicted"/>
<keyword evidence="2" id="KW-0285">Flavoprotein</keyword>